<accession>A0A948TKZ3</accession>
<comment type="caution">
    <text evidence="6">The sequence shown here is derived from an EMBL/GenBank/DDBJ whole genome shotgun (WGS) entry which is preliminary data.</text>
</comment>
<evidence type="ECO:0000259" key="5">
    <source>
        <dbReference type="PROSITE" id="PS01124"/>
    </source>
</evidence>
<feature type="domain" description="HTH araC/xylS-type" evidence="5">
    <location>
        <begin position="830"/>
        <end position="938"/>
    </location>
</feature>
<dbReference type="InterPro" id="IPR009057">
    <property type="entry name" value="Homeodomain-like_sf"/>
</dbReference>
<keyword evidence="4" id="KW-0472">Membrane</keyword>
<sequence>MRNLLAIKRLFGYLIVLGVMVLSLPLPAVAVSEFSFRTVTVSDGLSSNIINAIYKDERGFVWLGTQTGLDRFDGVHVTSFPQFAGQTILSLAETDSINLMIGTDKGLFRLDRRSGAVKSVQLSGQVVRVNALFSDTQADRLLVVTDHGLFVFHKGEMKRVLFGDNAFSSENQLSGIAKGKEDDVYWLTSQGGLIMYDAASGKSEVYHADAERQMGGSRLFSCLAPSGDRIYLGTRNAGMLCFDLKTKTFSGFPGMTGGDVKQIVIDESDMLYVGCNGGGIQVFNLSSGERVASLLHSQGGKSICSNAVYTLFKEKDLFFVGTYMGGFCYVPVRGSLFSVYSWKGSFDTHGLNLRTFYIDEEKGNKVIGTRDGLYFLSGKSGRVLRYTQKNSVLRSDIILFVAPFGEDYLVGAYRGGLYVLSSGSGNLSFFGEEDCFRTETFGGAAYDREGKVWIGSSSGLYEYDPQTRQYKLYNNRNSSLTRGSVYSVSADSRGRIWVGAGGALFMYNRQIGVFETDLFPEKILPYTKSVRYIYEDREHNLWFCDDKEGIVKADAGFTRFEHYTVDDFLPNNSVMSVAESPDGKGLWFATQDGLLYLDKETGARRIFSVYDGLPGYVFNYAVQVTSDGTVWWGNERGLVSYRKPDGKEGGHCGNACPPVITSISVAGKLQQAGSSLMPCSAPFTEEITLSGSENNIALDFSSLNYAEKNTMLYECCLEGYDGKWKTFSKGNQVSYTDLPAGSYLFKVRASSWPDAVRTLKVNVRPDYLLVMGIAVVLLVCVLVFLMVYTGVFRRLLPSKRTDGDVTLGDKQPDAHKEKYQKSKMDAETAADIEKKLHDCMAQEKLYLNPDLKLQDVASAVGYSVVEVSQTLNVFMNTNFTDFVNRYRVELFIRRMQERDASKYTLVSLSEECGFSSRTSFFRSFRKLKGMSPSEYMKTRGGKSAE</sequence>
<dbReference type="Pfam" id="PF12833">
    <property type="entry name" value="HTH_18"/>
    <property type="match status" value="1"/>
</dbReference>
<dbReference type="PROSITE" id="PS01124">
    <property type="entry name" value="HTH_ARAC_FAMILY_2"/>
    <property type="match status" value="1"/>
</dbReference>
<reference evidence="6" key="2">
    <citation type="submission" date="2021-04" db="EMBL/GenBank/DDBJ databases">
        <authorList>
            <person name="Gilroy R."/>
        </authorList>
    </citation>
    <scope>NUCLEOTIDE SEQUENCE</scope>
    <source>
        <strain evidence="6">8470</strain>
    </source>
</reference>
<dbReference type="InterPro" id="IPR018060">
    <property type="entry name" value="HTH_AraC"/>
</dbReference>
<reference evidence="6" key="1">
    <citation type="journal article" date="2021" name="PeerJ">
        <title>Extensive microbial diversity within the chicken gut microbiome revealed by metagenomics and culture.</title>
        <authorList>
            <person name="Gilroy R."/>
            <person name="Ravi A."/>
            <person name="Getino M."/>
            <person name="Pursley I."/>
            <person name="Horton D.L."/>
            <person name="Alikhan N.F."/>
            <person name="Baker D."/>
            <person name="Gharbi K."/>
            <person name="Hall N."/>
            <person name="Watson M."/>
            <person name="Adriaenssens E.M."/>
            <person name="Foster-Nyarko E."/>
            <person name="Jarju S."/>
            <person name="Secka A."/>
            <person name="Antonio M."/>
            <person name="Oren A."/>
            <person name="Chaudhuri R.R."/>
            <person name="La Ragione R."/>
            <person name="Hildebrand F."/>
            <person name="Pallen M.J."/>
        </authorList>
    </citation>
    <scope>NUCLEOTIDE SEQUENCE</scope>
    <source>
        <strain evidence="6">8470</strain>
    </source>
</reference>
<dbReference type="EMBL" id="JAHLFJ010000012">
    <property type="protein sequence ID" value="MBU3855159.1"/>
    <property type="molecule type" value="Genomic_DNA"/>
</dbReference>
<feature type="transmembrane region" description="Helical" evidence="4">
    <location>
        <begin position="767"/>
        <end position="791"/>
    </location>
</feature>
<dbReference type="Pfam" id="PF07494">
    <property type="entry name" value="Reg_prop"/>
    <property type="match status" value="1"/>
</dbReference>
<keyword evidence="1" id="KW-0597">Phosphoprotein</keyword>
<dbReference type="InterPro" id="IPR011123">
    <property type="entry name" value="Y_Y_Y"/>
</dbReference>
<proteinExistence type="predicted"/>
<dbReference type="Gene3D" id="1.10.10.60">
    <property type="entry name" value="Homeodomain-like"/>
    <property type="match status" value="1"/>
</dbReference>
<evidence type="ECO:0000313" key="6">
    <source>
        <dbReference type="EMBL" id="MBU3855159.1"/>
    </source>
</evidence>
<keyword evidence="4" id="KW-1133">Transmembrane helix</keyword>
<evidence type="ECO:0000313" key="7">
    <source>
        <dbReference type="Proteomes" id="UP000784286"/>
    </source>
</evidence>
<keyword evidence="4" id="KW-0812">Transmembrane</keyword>
<dbReference type="InterPro" id="IPR015943">
    <property type="entry name" value="WD40/YVTN_repeat-like_dom_sf"/>
</dbReference>
<dbReference type="PANTHER" id="PTHR43547:SF2">
    <property type="entry name" value="HYBRID SIGNAL TRANSDUCTION HISTIDINE KINASE C"/>
    <property type="match status" value="1"/>
</dbReference>
<dbReference type="AlphaFoldDB" id="A0A948TKZ3"/>
<keyword evidence="2" id="KW-0805">Transcription regulation</keyword>
<organism evidence="6 7">
    <name type="scientific">Candidatus Phocaeicola excrementipullorum</name>
    <dbReference type="NCBI Taxonomy" id="2838731"/>
    <lineage>
        <taxon>Bacteria</taxon>
        <taxon>Pseudomonadati</taxon>
        <taxon>Bacteroidota</taxon>
        <taxon>Bacteroidia</taxon>
        <taxon>Bacteroidales</taxon>
        <taxon>Bacteroidaceae</taxon>
        <taxon>Phocaeicola</taxon>
    </lineage>
</organism>
<dbReference type="PANTHER" id="PTHR43547">
    <property type="entry name" value="TWO-COMPONENT HISTIDINE KINASE"/>
    <property type="match status" value="1"/>
</dbReference>
<dbReference type="SMART" id="SM00342">
    <property type="entry name" value="HTH_ARAC"/>
    <property type="match status" value="1"/>
</dbReference>
<dbReference type="Proteomes" id="UP000784286">
    <property type="component" value="Unassembled WGS sequence"/>
</dbReference>
<dbReference type="SUPFAM" id="SSF50998">
    <property type="entry name" value="Quinoprotein alcohol dehydrogenase-like"/>
    <property type="match status" value="1"/>
</dbReference>
<name>A0A948TKZ3_9BACT</name>
<evidence type="ECO:0000256" key="4">
    <source>
        <dbReference type="SAM" id="Phobius"/>
    </source>
</evidence>
<dbReference type="SUPFAM" id="SSF63829">
    <property type="entry name" value="Calcium-dependent phosphotriesterase"/>
    <property type="match status" value="1"/>
</dbReference>
<evidence type="ECO:0000256" key="1">
    <source>
        <dbReference type="ARBA" id="ARBA00022553"/>
    </source>
</evidence>
<keyword evidence="3" id="KW-0804">Transcription</keyword>
<dbReference type="GO" id="GO:0000155">
    <property type="term" value="F:phosphorelay sensor kinase activity"/>
    <property type="evidence" value="ECO:0007669"/>
    <property type="project" value="TreeGrafter"/>
</dbReference>
<dbReference type="Pfam" id="PF07495">
    <property type="entry name" value="Y_Y_Y"/>
    <property type="match status" value="1"/>
</dbReference>
<dbReference type="InterPro" id="IPR011110">
    <property type="entry name" value="Reg_prop"/>
</dbReference>
<dbReference type="SUPFAM" id="SSF46689">
    <property type="entry name" value="Homeodomain-like"/>
    <property type="match status" value="1"/>
</dbReference>
<dbReference type="GO" id="GO:0043565">
    <property type="term" value="F:sequence-specific DNA binding"/>
    <property type="evidence" value="ECO:0007669"/>
    <property type="project" value="InterPro"/>
</dbReference>
<dbReference type="Gene3D" id="2.130.10.10">
    <property type="entry name" value="YVTN repeat-like/Quinoprotein amine dehydrogenase"/>
    <property type="match status" value="2"/>
</dbReference>
<dbReference type="Gene3D" id="2.60.40.10">
    <property type="entry name" value="Immunoglobulins"/>
    <property type="match status" value="1"/>
</dbReference>
<protein>
    <submittedName>
        <fullName evidence="6">Helix-turn-helix domain-containing protein</fullName>
    </submittedName>
</protein>
<gene>
    <name evidence="6" type="ORF">H9928_01115</name>
</gene>
<evidence type="ECO:0000256" key="3">
    <source>
        <dbReference type="ARBA" id="ARBA00023163"/>
    </source>
</evidence>
<evidence type="ECO:0000256" key="2">
    <source>
        <dbReference type="ARBA" id="ARBA00023015"/>
    </source>
</evidence>
<dbReference type="InterPro" id="IPR013783">
    <property type="entry name" value="Ig-like_fold"/>
</dbReference>
<dbReference type="InterPro" id="IPR011047">
    <property type="entry name" value="Quinoprotein_ADH-like_sf"/>
</dbReference>
<dbReference type="GO" id="GO:0003700">
    <property type="term" value="F:DNA-binding transcription factor activity"/>
    <property type="evidence" value="ECO:0007669"/>
    <property type="project" value="InterPro"/>
</dbReference>